<dbReference type="Proteomes" id="UP000821865">
    <property type="component" value="Chromosome 10"/>
</dbReference>
<name>A0ACB8DRR9_DERSI</name>
<evidence type="ECO:0000313" key="2">
    <source>
        <dbReference type="Proteomes" id="UP000821865"/>
    </source>
</evidence>
<proteinExistence type="predicted"/>
<accession>A0ACB8DRR9</accession>
<sequence>MAWVSSDGATVVAMLLWASMATNQVTGKDIISANLEDGVSPWKCIQCYLLCHSKAVLVEHEQLQHPVLGLSQDVCRFCPAAFHHSDRLLCRLQKHNGRRTFNCFLCAGYSVSEQNLVCHVTTVHNDDADRLQCHLCLRRFSRKDALEVHIRMHRSDPAGANL</sequence>
<comment type="caution">
    <text evidence="1">The sequence shown here is derived from an EMBL/GenBank/DDBJ whole genome shotgun (WGS) entry which is preliminary data.</text>
</comment>
<protein>
    <submittedName>
        <fullName evidence="1">Uncharacterized protein</fullName>
    </submittedName>
</protein>
<dbReference type="EMBL" id="CM023479">
    <property type="protein sequence ID" value="KAH7975064.1"/>
    <property type="molecule type" value="Genomic_DNA"/>
</dbReference>
<reference evidence="1" key="1">
    <citation type="submission" date="2020-05" db="EMBL/GenBank/DDBJ databases">
        <title>Large-scale comparative analyses of tick genomes elucidate their genetic diversity and vector capacities.</title>
        <authorList>
            <person name="Jia N."/>
            <person name="Wang J."/>
            <person name="Shi W."/>
            <person name="Du L."/>
            <person name="Sun Y."/>
            <person name="Zhan W."/>
            <person name="Jiang J."/>
            <person name="Wang Q."/>
            <person name="Zhang B."/>
            <person name="Ji P."/>
            <person name="Sakyi L.B."/>
            <person name="Cui X."/>
            <person name="Yuan T."/>
            <person name="Jiang B."/>
            <person name="Yang W."/>
            <person name="Lam T.T.-Y."/>
            <person name="Chang Q."/>
            <person name="Ding S."/>
            <person name="Wang X."/>
            <person name="Zhu J."/>
            <person name="Ruan X."/>
            <person name="Zhao L."/>
            <person name="Wei J."/>
            <person name="Que T."/>
            <person name="Du C."/>
            <person name="Cheng J."/>
            <person name="Dai P."/>
            <person name="Han X."/>
            <person name="Huang E."/>
            <person name="Gao Y."/>
            <person name="Liu J."/>
            <person name="Shao H."/>
            <person name="Ye R."/>
            <person name="Li L."/>
            <person name="Wei W."/>
            <person name="Wang X."/>
            <person name="Wang C."/>
            <person name="Yang T."/>
            <person name="Huo Q."/>
            <person name="Li W."/>
            <person name="Guo W."/>
            <person name="Chen H."/>
            <person name="Zhou L."/>
            <person name="Ni X."/>
            <person name="Tian J."/>
            <person name="Zhou Y."/>
            <person name="Sheng Y."/>
            <person name="Liu T."/>
            <person name="Pan Y."/>
            <person name="Xia L."/>
            <person name="Li J."/>
            <person name="Zhao F."/>
            <person name="Cao W."/>
        </authorList>
    </citation>
    <scope>NUCLEOTIDE SEQUENCE</scope>
    <source>
        <strain evidence="1">Dsil-2018</strain>
    </source>
</reference>
<evidence type="ECO:0000313" key="1">
    <source>
        <dbReference type="EMBL" id="KAH7975064.1"/>
    </source>
</evidence>
<gene>
    <name evidence="1" type="ORF">HPB49_023044</name>
</gene>
<keyword evidence="2" id="KW-1185">Reference proteome</keyword>
<organism evidence="1 2">
    <name type="scientific">Dermacentor silvarum</name>
    <name type="common">Tick</name>
    <dbReference type="NCBI Taxonomy" id="543639"/>
    <lineage>
        <taxon>Eukaryota</taxon>
        <taxon>Metazoa</taxon>
        <taxon>Ecdysozoa</taxon>
        <taxon>Arthropoda</taxon>
        <taxon>Chelicerata</taxon>
        <taxon>Arachnida</taxon>
        <taxon>Acari</taxon>
        <taxon>Parasitiformes</taxon>
        <taxon>Ixodida</taxon>
        <taxon>Ixodoidea</taxon>
        <taxon>Ixodidae</taxon>
        <taxon>Rhipicephalinae</taxon>
        <taxon>Dermacentor</taxon>
    </lineage>
</organism>